<dbReference type="CDD" id="cd00431">
    <property type="entry name" value="cysteine_hydrolases"/>
    <property type="match status" value="1"/>
</dbReference>
<sequence>MVTRTALLVIDCQNVFESMIASVAVPNIKRLHNRFEAASSSIIYTQHGHTKEELTPPYKNQLVRKWGSNGSIARGSSDWELIPELKTLAEQYPKVQKNTYDAFINTDFASILEEKEIERVIVCGVMTECCCDTTARSAFNRGYETWLVSDACGSANKTQHQAGLRGFGFAFGETLTTAEAIKMLEEDVQ</sequence>
<feature type="domain" description="Isochorismatase-like" evidence="3">
    <location>
        <begin position="5"/>
        <end position="179"/>
    </location>
</feature>
<evidence type="ECO:0000313" key="4">
    <source>
        <dbReference type="EMBL" id="OTA23800.1"/>
    </source>
</evidence>
<comment type="similarity">
    <text evidence="1">Belongs to the isochorismatase family.</text>
</comment>
<comment type="caution">
    <text evidence="4">The sequence shown here is derived from an EMBL/GenBank/DDBJ whole genome shotgun (WGS) entry which is preliminary data.</text>
</comment>
<keyword evidence="5" id="KW-1185">Reference proteome</keyword>
<dbReference type="PANTHER" id="PTHR43540:SF6">
    <property type="entry name" value="ISOCHORISMATASE-LIKE DOMAIN-CONTAINING PROTEIN"/>
    <property type="match status" value="1"/>
</dbReference>
<dbReference type="AlphaFoldDB" id="A0A1Z5SSK5"/>
<evidence type="ECO:0000313" key="5">
    <source>
        <dbReference type="Proteomes" id="UP000194280"/>
    </source>
</evidence>
<protein>
    <recommendedName>
        <fullName evidence="3">Isochorismatase-like domain-containing protein</fullName>
    </recommendedName>
</protein>
<evidence type="ECO:0000256" key="1">
    <source>
        <dbReference type="ARBA" id="ARBA00006336"/>
    </source>
</evidence>
<dbReference type="Gene3D" id="3.40.50.850">
    <property type="entry name" value="Isochorismatase-like"/>
    <property type="match status" value="1"/>
</dbReference>
<dbReference type="VEuPathDB" id="FungiDB:BTJ68_12960"/>
<dbReference type="InterPro" id="IPR036380">
    <property type="entry name" value="Isochorismatase-like_sf"/>
</dbReference>
<dbReference type="PANTHER" id="PTHR43540">
    <property type="entry name" value="PEROXYUREIDOACRYLATE/UREIDOACRYLATE AMIDOHYDROLASE-RELATED"/>
    <property type="match status" value="1"/>
</dbReference>
<dbReference type="GO" id="GO:0016787">
    <property type="term" value="F:hydrolase activity"/>
    <property type="evidence" value="ECO:0007669"/>
    <property type="project" value="UniProtKB-KW"/>
</dbReference>
<dbReference type="OrthoDB" id="167809at2759"/>
<reference evidence="4 5" key="1">
    <citation type="submission" date="2017-01" db="EMBL/GenBank/DDBJ databases">
        <title>The recent genome duplication of the halophilic yeast Hortaea werneckii: insights from long-read sequencing.</title>
        <authorList>
            <person name="Sinha S."/>
            <person name="Flibotte S."/>
            <person name="Neira M."/>
            <person name="Lenassi M."/>
            <person name="Gostincar C."/>
            <person name="Stajich J.E."/>
            <person name="Nislow C.E."/>
        </authorList>
    </citation>
    <scope>NUCLEOTIDE SEQUENCE [LARGE SCALE GENOMIC DNA]</scope>
    <source>
        <strain evidence="4 5">EXF-2000</strain>
    </source>
</reference>
<keyword evidence="2" id="KW-0378">Hydrolase</keyword>
<accession>A0A1Z5SSK5</accession>
<gene>
    <name evidence="4" type="ORF">BTJ68_12960</name>
</gene>
<evidence type="ECO:0000256" key="2">
    <source>
        <dbReference type="ARBA" id="ARBA00022801"/>
    </source>
</evidence>
<dbReference type="EMBL" id="MUNK01000275">
    <property type="protein sequence ID" value="OTA23800.1"/>
    <property type="molecule type" value="Genomic_DNA"/>
</dbReference>
<name>A0A1Z5SSK5_HORWE</name>
<dbReference type="InterPro" id="IPR050272">
    <property type="entry name" value="Isochorismatase-like_hydrls"/>
</dbReference>
<dbReference type="InParanoid" id="A0A1Z5SSK5"/>
<dbReference type="Pfam" id="PF00857">
    <property type="entry name" value="Isochorismatase"/>
    <property type="match status" value="1"/>
</dbReference>
<dbReference type="InterPro" id="IPR000868">
    <property type="entry name" value="Isochorismatase-like_dom"/>
</dbReference>
<organism evidence="4 5">
    <name type="scientific">Hortaea werneckii EXF-2000</name>
    <dbReference type="NCBI Taxonomy" id="1157616"/>
    <lineage>
        <taxon>Eukaryota</taxon>
        <taxon>Fungi</taxon>
        <taxon>Dikarya</taxon>
        <taxon>Ascomycota</taxon>
        <taxon>Pezizomycotina</taxon>
        <taxon>Dothideomycetes</taxon>
        <taxon>Dothideomycetidae</taxon>
        <taxon>Mycosphaerellales</taxon>
        <taxon>Teratosphaeriaceae</taxon>
        <taxon>Hortaea</taxon>
    </lineage>
</organism>
<dbReference type="Proteomes" id="UP000194280">
    <property type="component" value="Unassembled WGS sequence"/>
</dbReference>
<dbReference type="SUPFAM" id="SSF52499">
    <property type="entry name" value="Isochorismatase-like hydrolases"/>
    <property type="match status" value="1"/>
</dbReference>
<proteinExistence type="inferred from homology"/>
<evidence type="ECO:0000259" key="3">
    <source>
        <dbReference type="Pfam" id="PF00857"/>
    </source>
</evidence>